<evidence type="ECO:0000313" key="2">
    <source>
        <dbReference type="Proteomes" id="UP000254799"/>
    </source>
</evidence>
<evidence type="ECO:0000313" key="1">
    <source>
        <dbReference type="EMBL" id="STT56402.1"/>
    </source>
</evidence>
<proteinExistence type="predicted"/>
<dbReference type="NCBIfam" id="TIGR04493">
    <property type="entry name" value="microcomp_PduM"/>
    <property type="match status" value="1"/>
</dbReference>
<dbReference type="Pfam" id="PF15953">
    <property type="entry name" value="PDU_like"/>
    <property type="match status" value="1"/>
</dbReference>
<name>A0A377WRG5_KLEPN</name>
<organism evidence="1 2">
    <name type="scientific">Klebsiella pneumoniae</name>
    <dbReference type="NCBI Taxonomy" id="573"/>
    <lineage>
        <taxon>Bacteria</taxon>
        <taxon>Pseudomonadati</taxon>
        <taxon>Pseudomonadota</taxon>
        <taxon>Gammaproteobacteria</taxon>
        <taxon>Enterobacterales</taxon>
        <taxon>Enterobacteriaceae</taxon>
        <taxon>Klebsiella/Raoultella group</taxon>
        <taxon>Klebsiella</taxon>
        <taxon>Klebsiella pneumoniae complex</taxon>
    </lineage>
</organism>
<dbReference type="EMBL" id="UGLC01000002">
    <property type="protein sequence ID" value="STT56402.1"/>
    <property type="molecule type" value="Genomic_DNA"/>
</dbReference>
<dbReference type="InterPro" id="IPR030992">
    <property type="entry name" value="PduM"/>
</dbReference>
<sequence>MAWGVRVQLTLLPALLPALAVKKLARLPLTFSDPLGQPVRLHAESVLTYADVALSVAAIWCCAAAPLSPPSPAKRPSRGMFN</sequence>
<dbReference type="GO" id="GO:0005198">
    <property type="term" value="F:structural molecule activity"/>
    <property type="evidence" value="ECO:0007669"/>
    <property type="project" value="InterPro"/>
</dbReference>
<protein>
    <submittedName>
        <fullName evidence="1">Propanediol utilization protein PduM</fullName>
    </submittedName>
</protein>
<gene>
    <name evidence="1" type="primary">pduM_2</name>
    <name evidence="1" type="ORF">NCTC8849_05057</name>
</gene>
<accession>A0A377WRG5</accession>
<dbReference type="Proteomes" id="UP000254799">
    <property type="component" value="Unassembled WGS sequence"/>
</dbReference>
<reference evidence="1 2" key="1">
    <citation type="submission" date="2018-06" db="EMBL/GenBank/DDBJ databases">
        <authorList>
            <consortium name="Pathogen Informatics"/>
            <person name="Doyle S."/>
        </authorList>
    </citation>
    <scope>NUCLEOTIDE SEQUENCE [LARGE SCALE GENOMIC DNA]</scope>
    <source>
        <strain evidence="1 2">NCTC8849</strain>
    </source>
</reference>
<dbReference type="AlphaFoldDB" id="A0A377WRG5"/>